<dbReference type="WBParaSite" id="HPBE_0002677201-mRNA-1">
    <property type="protein sequence ID" value="HPBE_0002677201-mRNA-1"/>
    <property type="gene ID" value="HPBE_0002677201"/>
</dbReference>
<protein>
    <submittedName>
        <fullName evidence="3">AAA_12 domain-containing protein</fullName>
    </submittedName>
</protein>
<evidence type="ECO:0000313" key="3">
    <source>
        <dbReference type="WBParaSite" id="HPBE_0002677201-mRNA-1"/>
    </source>
</evidence>
<evidence type="ECO:0000313" key="1">
    <source>
        <dbReference type="EMBL" id="VDP59320.1"/>
    </source>
</evidence>
<organism evidence="2 3">
    <name type="scientific">Heligmosomoides polygyrus</name>
    <name type="common">Parasitic roundworm</name>
    <dbReference type="NCBI Taxonomy" id="6339"/>
    <lineage>
        <taxon>Eukaryota</taxon>
        <taxon>Metazoa</taxon>
        <taxon>Ecdysozoa</taxon>
        <taxon>Nematoda</taxon>
        <taxon>Chromadorea</taxon>
        <taxon>Rhabditida</taxon>
        <taxon>Rhabditina</taxon>
        <taxon>Rhabditomorpha</taxon>
        <taxon>Strongyloidea</taxon>
        <taxon>Heligmosomidae</taxon>
        <taxon>Heligmosomoides</taxon>
    </lineage>
</organism>
<dbReference type="AlphaFoldDB" id="A0A183GVQ2"/>
<reference evidence="1 2" key="1">
    <citation type="submission" date="2018-11" db="EMBL/GenBank/DDBJ databases">
        <authorList>
            <consortium name="Pathogen Informatics"/>
        </authorList>
    </citation>
    <scope>NUCLEOTIDE SEQUENCE [LARGE SCALE GENOMIC DNA]</scope>
</reference>
<keyword evidence="2" id="KW-1185">Reference proteome</keyword>
<reference evidence="3" key="2">
    <citation type="submission" date="2019-09" db="UniProtKB">
        <authorList>
            <consortium name="WormBaseParasite"/>
        </authorList>
    </citation>
    <scope>IDENTIFICATION</scope>
</reference>
<evidence type="ECO:0000313" key="2">
    <source>
        <dbReference type="Proteomes" id="UP000050761"/>
    </source>
</evidence>
<name>A0A183GVQ2_HELPZ</name>
<gene>
    <name evidence="1" type="ORF">HPBE_LOCUS26770</name>
</gene>
<accession>A0A183GVQ2</accession>
<proteinExistence type="predicted"/>
<accession>A0A3P8F029</accession>
<dbReference type="EMBL" id="UZAH01040840">
    <property type="protein sequence ID" value="VDP59320.1"/>
    <property type="molecule type" value="Genomic_DNA"/>
</dbReference>
<dbReference type="Proteomes" id="UP000050761">
    <property type="component" value="Unassembled WGS sequence"/>
</dbReference>
<sequence>MTRVQKTLLGRQTLAMVSIAVSRECTPHRAYTQWPDPSKFPFEFEFPASTGINVRGRALSIRCGNACGRRGQRKKLFEPLPAQGLSPCAGSGSGFPGRLPSKPTADVPEILQNPLAQRALDSAINFERPPRIEDVRHSVAGLNMAIIGRHVETPQIHTLVVCGREPAEQRANHPRRERITHIYNQAAVFGTDKTVVGACIAARQAGGSRIIVTATTNAAVAQITDNILSVDAFADLPLHR</sequence>